<organism evidence="1 2">
    <name type="scientific">Streblomastix strix</name>
    <dbReference type="NCBI Taxonomy" id="222440"/>
    <lineage>
        <taxon>Eukaryota</taxon>
        <taxon>Metamonada</taxon>
        <taxon>Preaxostyla</taxon>
        <taxon>Oxymonadida</taxon>
        <taxon>Streblomastigidae</taxon>
        <taxon>Streblomastix</taxon>
    </lineage>
</organism>
<protein>
    <submittedName>
        <fullName evidence="1">Uncharacterized protein</fullName>
    </submittedName>
</protein>
<sequence length="167" mass="18860">MQLAIKGSTIEGHKQQFKHVIKDQEFQNAHYKEWLPQERCSIDEEKKLLGCTFESKRKSFICLTPKCYSAIDGEIDDVIRMKGVNEKNSGLTRDDYINCIENNSNVSVPVTQIQLKNGVIPMVKIIKSAFTGVVDKLIVIDSDITKGQSYPCAPQIFGVDASNYHYV</sequence>
<proteinExistence type="predicted"/>
<dbReference type="EMBL" id="SNRW01034239">
    <property type="protein sequence ID" value="KAA6355670.1"/>
    <property type="molecule type" value="Genomic_DNA"/>
</dbReference>
<evidence type="ECO:0000313" key="1">
    <source>
        <dbReference type="EMBL" id="KAA6355670.1"/>
    </source>
</evidence>
<dbReference type="AlphaFoldDB" id="A0A5J4TDJ7"/>
<dbReference type="OrthoDB" id="10066471at2759"/>
<accession>A0A5J4TDJ7</accession>
<comment type="caution">
    <text evidence="1">The sequence shown here is derived from an EMBL/GenBank/DDBJ whole genome shotgun (WGS) entry which is preliminary data.</text>
</comment>
<name>A0A5J4TDJ7_9EUKA</name>
<gene>
    <name evidence="1" type="ORF">EZS28_048803</name>
</gene>
<reference evidence="1 2" key="1">
    <citation type="submission" date="2019-03" db="EMBL/GenBank/DDBJ databases">
        <title>Single cell metagenomics reveals metabolic interactions within the superorganism composed of flagellate Streblomastix strix and complex community of Bacteroidetes bacteria on its surface.</title>
        <authorList>
            <person name="Treitli S.C."/>
            <person name="Kolisko M."/>
            <person name="Husnik F."/>
            <person name="Keeling P."/>
            <person name="Hampl V."/>
        </authorList>
    </citation>
    <scope>NUCLEOTIDE SEQUENCE [LARGE SCALE GENOMIC DNA]</scope>
    <source>
        <strain evidence="1">ST1C</strain>
    </source>
</reference>
<evidence type="ECO:0000313" key="2">
    <source>
        <dbReference type="Proteomes" id="UP000324800"/>
    </source>
</evidence>
<dbReference type="Proteomes" id="UP000324800">
    <property type="component" value="Unassembled WGS sequence"/>
</dbReference>